<dbReference type="Proteomes" id="UP000011715">
    <property type="component" value="Unassembled WGS sequence"/>
</dbReference>
<dbReference type="AlphaFoldDB" id="A0A0C4EFN7"/>
<protein>
    <submittedName>
        <fullName evidence="2 3">Uncharacterized protein</fullName>
    </submittedName>
</protein>
<organism evidence="3 4">
    <name type="scientific">Magnaporthiopsis poae (strain ATCC 64411 / 73-15)</name>
    <name type="common">Kentucky bluegrass fungus</name>
    <name type="synonym">Magnaporthe poae</name>
    <dbReference type="NCBI Taxonomy" id="644358"/>
    <lineage>
        <taxon>Eukaryota</taxon>
        <taxon>Fungi</taxon>
        <taxon>Dikarya</taxon>
        <taxon>Ascomycota</taxon>
        <taxon>Pezizomycotina</taxon>
        <taxon>Sordariomycetes</taxon>
        <taxon>Sordariomycetidae</taxon>
        <taxon>Magnaporthales</taxon>
        <taxon>Magnaporthaceae</taxon>
        <taxon>Magnaporthiopsis</taxon>
    </lineage>
</organism>
<keyword evidence="4" id="KW-1185">Reference proteome</keyword>
<dbReference type="EnsemblFungi" id="MAPG_11589T0">
    <property type="protein sequence ID" value="MAPG_11589T0"/>
    <property type="gene ID" value="MAPG_11589"/>
</dbReference>
<name>A0A0C4EFN7_MAGP6</name>
<feature type="compositionally biased region" description="Low complexity" evidence="1">
    <location>
        <begin position="45"/>
        <end position="56"/>
    </location>
</feature>
<reference evidence="2" key="3">
    <citation type="submission" date="2011-03" db="EMBL/GenBank/DDBJ databases">
        <title>Annotation of Magnaporthe poae ATCC 64411.</title>
        <authorList>
            <person name="Ma L.-J."/>
            <person name="Dead R."/>
            <person name="Young S.K."/>
            <person name="Zeng Q."/>
            <person name="Gargeya S."/>
            <person name="Fitzgerald M."/>
            <person name="Haas B."/>
            <person name="Abouelleil A."/>
            <person name="Alvarado L."/>
            <person name="Arachchi H.M."/>
            <person name="Berlin A."/>
            <person name="Brown A."/>
            <person name="Chapman S.B."/>
            <person name="Chen Z."/>
            <person name="Dunbar C."/>
            <person name="Freedman E."/>
            <person name="Gearin G."/>
            <person name="Gellesch M."/>
            <person name="Goldberg J."/>
            <person name="Griggs A."/>
            <person name="Gujja S."/>
            <person name="Heiman D."/>
            <person name="Howarth C."/>
            <person name="Larson L."/>
            <person name="Lui A."/>
            <person name="MacDonald P.J.P."/>
            <person name="Mehta T."/>
            <person name="Montmayeur A."/>
            <person name="Murphy C."/>
            <person name="Neiman D."/>
            <person name="Pearson M."/>
            <person name="Priest M."/>
            <person name="Roberts A."/>
            <person name="Saif S."/>
            <person name="Shea T."/>
            <person name="Shenoy N."/>
            <person name="Sisk P."/>
            <person name="Stolte C."/>
            <person name="Sykes S."/>
            <person name="Yandava C."/>
            <person name="Wortman J."/>
            <person name="Nusbaum C."/>
            <person name="Birren B."/>
        </authorList>
    </citation>
    <scope>NUCLEOTIDE SEQUENCE</scope>
    <source>
        <strain evidence="2">ATCC 64411</strain>
    </source>
</reference>
<gene>
    <name evidence="2" type="ORF">MAPG_11589</name>
</gene>
<reference evidence="3" key="5">
    <citation type="submission" date="2015-06" db="UniProtKB">
        <authorList>
            <consortium name="EnsemblFungi"/>
        </authorList>
    </citation>
    <scope>IDENTIFICATION</scope>
    <source>
        <strain evidence="3">ATCC 64411</strain>
    </source>
</reference>
<reference evidence="4" key="1">
    <citation type="submission" date="2010-05" db="EMBL/GenBank/DDBJ databases">
        <title>The genome sequence of Magnaporthe poae strain ATCC 64411.</title>
        <authorList>
            <person name="Ma L.-J."/>
            <person name="Dead R."/>
            <person name="Young S."/>
            <person name="Zeng Q."/>
            <person name="Koehrsen M."/>
            <person name="Alvarado L."/>
            <person name="Berlin A."/>
            <person name="Chapman S.B."/>
            <person name="Chen Z."/>
            <person name="Freedman E."/>
            <person name="Gellesch M."/>
            <person name="Goldberg J."/>
            <person name="Griggs A."/>
            <person name="Gujja S."/>
            <person name="Heilman E.R."/>
            <person name="Heiman D."/>
            <person name="Hepburn T."/>
            <person name="Howarth C."/>
            <person name="Jen D."/>
            <person name="Larson L."/>
            <person name="Mehta T."/>
            <person name="Neiman D."/>
            <person name="Pearson M."/>
            <person name="Roberts A."/>
            <person name="Saif S."/>
            <person name="Shea T."/>
            <person name="Shenoy N."/>
            <person name="Sisk P."/>
            <person name="Stolte C."/>
            <person name="Sykes S."/>
            <person name="Walk T."/>
            <person name="White J."/>
            <person name="Yandava C."/>
            <person name="Haas B."/>
            <person name="Nusbaum C."/>
            <person name="Birren B."/>
        </authorList>
    </citation>
    <scope>NUCLEOTIDE SEQUENCE [LARGE SCALE GENOMIC DNA]</scope>
    <source>
        <strain evidence="4">ATCC 64411 / 73-15</strain>
    </source>
</reference>
<dbReference type="EMBL" id="GL876983">
    <property type="protein sequence ID" value="KLU92644.1"/>
    <property type="molecule type" value="Genomic_DNA"/>
</dbReference>
<reference evidence="2" key="2">
    <citation type="submission" date="2010-05" db="EMBL/GenBank/DDBJ databases">
        <title>The Genome Sequence of Magnaporthe poae strain ATCC 64411.</title>
        <authorList>
            <consortium name="The Broad Institute Genome Sequencing Platform"/>
            <consortium name="Broad Institute Genome Sequencing Center for Infectious Disease"/>
            <person name="Ma L.-J."/>
            <person name="Dead R."/>
            <person name="Young S."/>
            <person name="Zeng Q."/>
            <person name="Koehrsen M."/>
            <person name="Alvarado L."/>
            <person name="Berlin A."/>
            <person name="Chapman S.B."/>
            <person name="Chen Z."/>
            <person name="Freedman E."/>
            <person name="Gellesch M."/>
            <person name="Goldberg J."/>
            <person name="Griggs A."/>
            <person name="Gujja S."/>
            <person name="Heilman E.R."/>
            <person name="Heiman D."/>
            <person name="Hepburn T."/>
            <person name="Howarth C."/>
            <person name="Jen D."/>
            <person name="Larson L."/>
            <person name="Mehta T."/>
            <person name="Neiman D."/>
            <person name="Pearson M."/>
            <person name="Roberts A."/>
            <person name="Saif S."/>
            <person name="Shea T."/>
            <person name="Shenoy N."/>
            <person name="Sisk P."/>
            <person name="Stolte C."/>
            <person name="Sykes S."/>
            <person name="Walk T."/>
            <person name="White J."/>
            <person name="Yandava C."/>
            <person name="Haas B."/>
            <person name="Nusbaum C."/>
            <person name="Birren B."/>
        </authorList>
    </citation>
    <scope>NUCLEOTIDE SEQUENCE</scope>
    <source>
        <strain evidence="2">ATCC 64411</strain>
    </source>
</reference>
<feature type="region of interest" description="Disordered" evidence="1">
    <location>
        <begin position="1"/>
        <end position="87"/>
    </location>
</feature>
<reference evidence="3" key="4">
    <citation type="journal article" date="2015" name="G3 (Bethesda)">
        <title>Genome sequences of three phytopathogenic species of the Magnaporthaceae family of fungi.</title>
        <authorList>
            <person name="Okagaki L.H."/>
            <person name="Nunes C.C."/>
            <person name="Sailsbery J."/>
            <person name="Clay B."/>
            <person name="Brown D."/>
            <person name="John T."/>
            <person name="Oh Y."/>
            <person name="Young N."/>
            <person name="Fitzgerald M."/>
            <person name="Haas B.J."/>
            <person name="Zeng Q."/>
            <person name="Young S."/>
            <person name="Adiconis X."/>
            <person name="Fan L."/>
            <person name="Levin J.Z."/>
            <person name="Mitchell T.K."/>
            <person name="Okubara P.A."/>
            <person name="Farman M.L."/>
            <person name="Kohn L.M."/>
            <person name="Birren B."/>
            <person name="Ma L.-J."/>
            <person name="Dean R.A."/>
        </authorList>
    </citation>
    <scope>NUCLEOTIDE SEQUENCE</scope>
    <source>
        <strain evidence="3">ATCC 64411 / 73-15</strain>
    </source>
</reference>
<evidence type="ECO:0000313" key="3">
    <source>
        <dbReference type="EnsemblFungi" id="MAPG_11589T0"/>
    </source>
</evidence>
<evidence type="ECO:0000313" key="2">
    <source>
        <dbReference type="EMBL" id="KLU92644.1"/>
    </source>
</evidence>
<evidence type="ECO:0000256" key="1">
    <source>
        <dbReference type="SAM" id="MobiDB-lite"/>
    </source>
</evidence>
<dbReference type="OrthoDB" id="8249012at2759"/>
<proteinExistence type="predicted"/>
<dbReference type="STRING" id="644358.A0A0C4EFN7"/>
<accession>A0A0C4EFN7</accession>
<dbReference type="VEuPathDB" id="FungiDB:MAPG_11589"/>
<dbReference type="eggNOG" id="ENOG502QUAF">
    <property type="taxonomic scope" value="Eukaryota"/>
</dbReference>
<feature type="compositionally biased region" description="Low complexity" evidence="1">
    <location>
        <begin position="69"/>
        <end position="78"/>
    </location>
</feature>
<evidence type="ECO:0000313" key="4">
    <source>
        <dbReference type="Proteomes" id="UP000011715"/>
    </source>
</evidence>
<sequence length="120" mass="12333">MGLAPWDSGTGSSRKRKATEPAPGDKMEVDSGSGKKAADGEDGPAGEASGEASGAKMEVDETEEKPVLSSESSSTTSGPTPPALSPAEAELVRLANIILFPDKYEFYMATRQSTPDGGRG</sequence>
<dbReference type="EMBL" id="ADBL01002853">
    <property type="status" value="NOT_ANNOTATED_CDS"/>
    <property type="molecule type" value="Genomic_DNA"/>
</dbReference>